<evidence type="ECO:0000313" key="4">
    <source>
        <dbReference type="EMBL" id="BBD99740.1"/>
    </source>
</evidence>
<dbReference type="GO" id="GO:0016757">
    <property type="term" value="F:glycosyltransferase activity"/>
    <property type="evidence" value="ECO:0007669"/>
    <property type="project" value="UniProtKB-KW"/>
</dbReference>
<evidence type="ECO:0000313" key="5">
    <source>
        <dbReference type="Proteomes" id="UP000279959"/>
    </source>
</evidence>
<keyword evidence="2" id="KW-0808">Transferase</keyword>
<dbReference type="RefSeq" id="WP_162849094.1">
    <property type="nucleotide sequence ID" value="NZ_AP018664.1"/>
</dbReference>
<reference evidence="4 5" key="1">
    <citation type="submission" date="2018-05" db="EMBL/GenBank/DDBJ databases">
        <title>Complete Genome Sequence of the Nonylphenol-Degrading Bacterium Sphingobium amiense DSM 16289T.</title>
        <authorList>
            <person name="Ootsuka M."/>
            <person name="Nishizawa T."/>
            <person name="Ohta H."/>
        </authorList>
    </citation>
    <scope>NUCLEOTIDE SEQUENCE [LARGE SCALE GENOMIC DNA]</scope>
    <source>
        <strain evidence="4 5">DSM 16289</strain>
    </source>
</reference>
<dbReference type="PANTHER" id="PTHR12526">
    <property type="entry name" value="GLYCOSYLTRANSFERASE"/>
    <property type="match status" value="1"/>
</dbReference>
<dbReference type="Gene3D" id="3.40.50.2000">
    <property type="entry name" value="Glycogen Phosphorylase B"/>
    <property type="match status" value="1"/>
</dbReference>
<sequence>MGHEESLLLVTHVPMRKGPRGWQIDDQTAAGIAQWRQHFGRVTFCGVDHGDAGAGSASWVDADGGVEDGTIHIVALPWAYRLGAMARHVKAVRAQLAPLVAQHRHLCFTIGGLVGDWPALAAQEAIGQKRAYAAWIDRVEASVLRNKVADAPFPRRLAAAAMAPAMEAWTRHLLRHSRVALLQGRDTFDHYARHAPDPHCTYDTHTHATDQIDAAALAAKQAHVASGAPLRIVYVGRAAAMKGPSDWIDVLERLDKAGVPFTARWIGDGPDLAAMRSRVAASGLGDRVDLPGFEGRRDVLLAALRDSDMLLFCHRTAESARCLIEALVSGCPIIGYDGGYPRGLVERHGGGLFVPPADSTALADRIAALHADRAAMVALLGAAAQSGTLYTEDALYAHRAELMRRG</sequence>
<protein>
    <recommendedName>
        <fullName evidence="3">Glycosyl transferase family 1 domain-containing protein</fullName>
    </recommendedName>
</protein>
<dbReference type="KEGG" id="sami:SAMIE_1032410"/>
<evidence type="ECO:0000259" key="3">
    <source>
        <dbReference type="Pfam" id="PF00534"/>
    </source>
</evidence>
<dbReference type="EMBL" id="AP018664">
    <property type="protein sequence ID" value="BBD99740.1"/>
    <property type="molecule type" value="Genomic_DNA"/>
</dbReference>
<evidence type="ECO:0000256" key="2">
    <source>
        <dbReference type="ARBA" id="ARBA00022679"/>
    </source>
</evidence>
<dbReference type="InterPro" id="IPR001296">
    <property type="entry name" value="Glyco_trans_1"/>
</dbReference>
<organism evidence="4 5">
    <name type="scientific">Sphingobium amiense</name>
    <dbReference type="NCBI Taxonomy" id="135719"/>
    <lineage>
        <taxon>Bacteria</taxon>
        <taxon>Pseudomonadati</taxon>
        <taxon>Pseudomonadota</taxon>
        <taxon>Alphaproteobacteria</taxon>
        <taxon>Sphingomonadales</taxon>
        <taxon>Sphingomonadaceae</taxon>
        <taxon>Sphingobium</taxon>
    </lineage>
</organism>
<dbReference type="SUPFAM" id="SSF53756">
    <property type="entry name" value="UDP-Glycosyltransferase/glycogen phosphorylase"/>
    <property type="match status" value="1"/>
</dbReference>
<evidence type="ECO:0000256" key="1">
    <source>
        <dbReference type="ARBA" id="ARBA00022676"/>
    </source>
</evidence>
<dbReference type="Pfam" id="PF00534">
    <property type="entry name" value="Glycos_transf_1"/>
    <property type="match status" value="1"/>
</dbReference>
<dbReference type="AlphaFoldDB" id="A0A494WFE3"/>
<name>A0A494WFE3_9SPHN</name>
<accession>A0A494WFE3</accession>
<dbReference type="Proteomes" id="UP000279959">
    <property type="component" value="Chromosome"/>
</dbReference>
<gene>
    <name evidence="4" type="ORF">SAMIE_1032410</name>
</gene>
<feature type="domain" description="Glycosyl transferase family 1" evidence="3">
    <location>
        <begin position="223"/>
        <end position="373"/>
    </location>
</feature>
<dbReference type="PANTHER" id="PTHR12526:SF510">
    <property type="entry name" value="D-INOSITOL 3-PHOSPHATE GLYCOSYLTRANSFERASE"/>
    <property type="match status" value="1"/>
</dbReference>
<proteinExistence type="predicted"/>
<keyword evidence="5" id="KW-1185">Reference proteome</keyword>
<keyword evidence="1" id="KW-0328">Glycosyltransferase</keyword>